<protein>
    <recommendedName>
        <fullName evidence="5">5-formyltetrahydrofolate cyclo-ligase</fullName>
        <ecNumber evidence="5">6.3.3.2</ecNumber>
    </recommendedName>
</protein>
<evidence type="ECO:0000313" key="6">
    <source>
        <dbReference type="EMBL" id="MBA8828011.1"/>
    </source>
</evidence>
<dbReference type="NCBIfam" id="TIGR02727">
    <property type="entry name" value="MTHFS_bact"/>
    <property type="match status" value="1"/>
</dbReference>
<feature type="binding site" evidence="4">
    <location>
        <position position="64"/>
    </location>
    <ligand>
        <name>substrate</name>
    </ligand>
</feature>
<evidence type="ECO:0000256" key="3">
    <source>
        <dbReference type="ARBA" id="ARBA00022840"/>
    </source>
</evidence>
<reference evidence="6 7" key="1">
    <citation type="submission" date="2020-07" db="EMBL/GenBank/DDBJ databases">
        <title>Sequencing the genomes of 1000 actinobacteria strains.</title>
        <authorList>
            <person name="Klenk H.-P."/>
        </authorList>
    </citation>
    <scope>NUCLEOTIDE SEQUENCE [LARGE SCALE GENOMIC DNA]</scope>
    <source>
        <strain evidence="6 7">DSM 23737</strain>
    </source>
</reference>
<gene>
    <name evidence="6" type="ORF">FB555_000082</name>
</gene>
<keyword evidence="6" id="KW-0436">Ligase</keyword>
<comment type="catalytic activity">
    <reaction evidence="5">
        <text>(6S)-5-formyl-5,6,7,8-tetrahydrofolate + ATP = (6R)-5,10-methenyltetrahydrofolate + ADP + phosphate</text>
        <dbReference type="Rhea" id="RHEA:10488"/>
        <dbReference type="ChEBI" id="CHEBI:30616"/>
        <dbReference type="ChEBI" id="CHEBI:43474"/>
        <dbReference type="ChEBI" id="CHEBI:57455"/>
        <dbReference type="ChEBI" id="CHEBI:57457"/>
        <dbReference type="ChEBI" id="CHEBI:456216"/>
        <dbReference type="EC" id="6.3.3.2"/>
    </reaction>
</comment>
<dbReference type="InterPro" id="IPR037171">
    <property type="entry name" value="NagB/RpiA_transferase-like"/>
</dbReference>
<feature type="binding site" evidence="4">
    <location>
        <position position="59"/>
    </location>
    <ligand>
        <name>substrate</name>
    </ligand>
</feature>
<feature type="binding site" evidence="4">
    <location>
        <begin position="13"/>
        <end position="17"/>
    </location>
    <ligand>
        <name>ATP</name>
        <dbReference type="ChEBI" id="CHEBI:30616"/>
    </ligand>
</feature>
<keyword evidence="3 4" id="KW-0067">ATP-binding</keyword>
<keyword evidence="2 4" id="KW-0547">Nucleotide-binding</keyword>
<dbReference type="GO" id="GO:0005524">
    <property type="term" value="F:ATP binding"/>
    <property type="evidence" value="ECO:0007669"/>
    <property type="project" value="UniProtKB-KW"/>
</dbReference>
<dbReference type="Gene3D" id="3.40.50.10420">
    <property type="entry name" value="NagB/RpiA/CoA transferase-like"/>
    <property type="match status" value="1"/>
</dbReference>
<proteinExistence type="inferred from homology"/>
<dbReference type="EC" id="6.3.3.2" evidence="5"/>
<keyword evidence="5" id="KW-0479">Metal-binding</keyword>
<dbReference type="GO" id="GO:0030272">
    <property type="term" value="F:5-formyltetrahydrofolate cyclo-ligase activity"/>
    <property type="evidence" value="ECO:0007669"/>
    <property type="project" value="UniProtKB-EC"/>
</dbReference>
<comment type="cofactor">
    <cofactor evidence="5">
        <name>Mg(2+)</name>
        <dbReference type="ChEBI" id="CHEBI:18420"/>
    </cofactor>
</comment>
<sequence>MSEDLPDTAVSTKRALRADIRERRRGMPDLARDAATSSITEHLKNLVAARGIKSLSCYLAGPTEPETRPFLSWAFEQGIRVLLPVSRDDGLLDWAVANGTDEENEGLHGLPEPTGELLGPIAINDVDLILVPASAVDSSGTRMGWGRGYFDKTLGSMDKRPPVYAIIFDEELLEDLPREIHDQPVDGVVTPSALITF</sequence>
<dbReference type="PANTHER" id="PTHR23407:SF1">
    <property type="entry name" value="5-FORMYLTETRAHYDROFOLATE CYCLO-LIGASE"/>
    <property type="match status" value="1"/>
</dbReference>
<evidence type="ECO:0000256" key="5">
    <source>
        <dbReference type="RuleBase" id="RU361279"/>
    </source>
</evidence>
<dbReference type="EMBL" id="JACGWU010000001">
    <property type="protein sequence ID" value="MBA8828011.1"/>
    <property type="molecule type" value="Genomic_DNA"/>
</dbReference>
<name>A0A7W3JRS0_9MICO</name>
<dbReference type="GO" id="GO:0035999">
    <property type="term" value="P:tetrahydrofolate interconversion"/>
    <property type="evidence" value="ECO:0007669"/>
    <property type="project" value="TreeGrafter"/>
</dbReference>
<comment type="similarity">
    <text evidence="1 5">Belongs to the 5-formyltetrahydrofolate cyclo-ligase family.</text>
</comment>
<dbReference type="AlphaFoldDB" id="A0A7W3JRS0"/>
<evidence type="ECO:0000256" key="2">
    <source>
        <dbReference type="ARBA" id="ARBA00022741"/>
    </source>
</evidence>
<dbReference type="InterPro" id="IPR002698">
    <property type="entry name" value="FTHF_cligase"/>
</dbReference>
<dbReference type="Proteomes" id="UP000524237">
    <property type="component" value="Unassembled WGS sequence"/>
</dbReference>
<dbReference type="Pfam" id="PF01812">
    <property type="entry name" value="5-FTHF_cyc-lig"/>
    <property type="match status" value="1"/>
</dbReference>
<dbReference type="PIRSF" id="PIRSF006806">
    <property type="entry name" value="FTHF_cligase"/>
    <property type="match status" value="1"/>
</dbReference>
<organism evidence="6 7">
    <name type="scientific">Alpinimonas psychrophila</name>
    <dbReference type="NCBI Taxonomy" id="748908"/>
    <lineage>
        <taxon>Bacteria</taxon>
        <taxon>Bacillati</taxon>
        <taxon>Actinomycetota</taxon>
        <taxon>Actinomycetes</taxon>
        <taxon>Micrococcales</taxon>
        <taxon>Microbacteriaceae</taxon>
        <taxon>Alpinimonas</taxon>
    </lineage>
</organism>
<dbReference type="PANTHER" id="PTHR23407">
    <property type="entry name" value="ATPASE INHIBITOR/5-FORMYLTETRAHYDROFOLATE CYCLO-LIGASE"/>
    <property type="match status" value="1"/>
</dbReference>
<dbReference type="SUPFAM" id="SSF100950">
    <property type="entry name" value="NagB/RpiA/CoA transferase-like"/>
    <property type="match status" value="1"/>
</dbReference>
<accession>A0A7W3JRS0</accession>
<dbReference type="GO" id="GO:0009396">
    <property type="term" value="P:folic acid-containing compound biosynthetic process"/>
    <property type="evidence" value="ECO:0007669"/>
    <property type="project" value="TreeGrafter"/>
</dbReference>
<keyword evidence="5" id="KW-0460">Magnesium</keyword>
<dbReference type="InterPro" id="IPR024185">
    <property type="entry name" value="FTHF_cligase-like_sf"/>
</dbReference>
<evidence type="ECO:0000256" key="1">
    <source>
        <dbReference type="ARBA" id="ARBA00010638"/>
    </source>
</evidence>
<keyword evidence="7" id="KW-1185">Reference proteome</keyword>
<evidence type="ECO:0000313" key="7">
    <source>
        <dbReference type="Proteomes" id="UP000524237"/>
    </source>
</evidence>
<dbReference type="GO" id="GO:0046872">
    <property type="term" value="F:metal ion binding"/>
    <property type="evidence" value="ECO:0007669"/>
    <property type="project" value="UniProtKB-KW"/>
</dbReference>
<evidence type="ECO:0000256" key="4">
    <source>
        <dbReference type="PIRSR" id="PIRSR006806-1"/>
    </source>
</evidence>
<comment type="caution">
    <text evidence="6">The sequence shown here is derived from an EMBL/GenBank/DDBJ whole genome shotgun (WGS) entry which is preliminary data.</text>
</comment>
<dbReference type="RefSeq" id="WP_182483485.1">
    <property type="nucleotide sequence ID" value="NZ_JACGWU010000001.1"/>
</dbReference>